<sequence>MHHRAKIHIPEAESRTWSTCSGDAADALETDCGTIGILLGQDVESPELARRLVNQGAGLLFTPHCTTLREHYLRLRHAAQARALENPAYVILSGNVGYLQGVSGMGSQYAQNVVLSACDFSHSHDGVIGEGAANTEMLLVADLQPEILCQTHTRSARPTWSRELTPPADLFTARPRYKRLNPQHLGVAPSPAPVAPAYSVPMPASNRSYS</sequence>
<dbReference type="Gene3D" id="3.60.110.10">
    <property type="entry name" value="Carbon-nitrogen hydrolase"/>
    <property type="match status" value="1"/>
</dbReference>
<evidence type="ECO:0000259" key="1">
    <source>
        <dbReference type="PROSITE" id="PS50263"/>
    </source>
</evidence>
<evidence type="ECO:0000313" key="3">
    <source>
        <dbReference type="Proteomes" id="UP000192491"/>
    </source>
</evidence>
<feature type="domain" description="CN hydrolase" evidence="1">
    <location>
        <begin position="1"/>
        <end position="145"/>
    </location>
</feature>
<gene>
    <name evidence="2" type="ORF">BWK73_51100</name>
</gene>
<proteinExistence type="predicted"/>
<dbReference type="AlphaFoldDB" id="A0A1Y1Q858"/>
<dbReference type="Pfam" id="PF00795">
    <property type="entry name" value="CN_hydrolase"/>
    <property type="match status" value="1"/>
</dbReference>
<dbReference type="InterPro" id="IPR036526">
    <property type="entry name" value="C-N_Hydrolase_sf"/>
</dbReference>
<reference evidence="2 3" key="1">
    <citation type="submission" date="2017-01" db="EMBL/GenBank/DDBJ databases">
        <title>Novel large sulfur bacteria in the metagenomes of groundwater-fed chemosynthetic microbial mats in the Lake Huron basin.</title>
        <authorList>
            <person name="Sharrar A.M."/>
            <person name="Flood B.E."/>
            <person name="Bailey J.V."/>
            <person name="Jones D.S."/>
            <person name="Biddanda B."/>
            <person name="Ruberg S.A."/>
            <person name="Marcus D.N."/>
            <person name="Dick G.J."/>
        </authorList>
    </citation>
    <scope>NUCLEOTIDE SEQUENCE [LARGE SCALE GENOMIC DNA]</scope>
    <source>
        <strain evidence="2">A8</strain>
    </source>
</reference>
<dbReference type="PANTHER" id="PTHR23088">
    <property type="entry name" value="NITRILASE-RELATED"/>
    <property type="match status" value="1"/>
</dbReference>
<dbReference type="EMBL" id="MTEJ01000715">
    <property type="protein sequence ID" value="OQW99067.1"/>
    <property type="molecule type" value="Genomic_DNA"/>
</dbReference>
<protein>
    <recommendedName>
        <fullName evidence="1">CN hydrolase domain-containing protein</fullName>
    </recommendedName>
</protein>
<dbReference type="PROSITE" id="PS50263">
    <property type="entry name" value="CN_HYDROLASE"/>
    <property type="match status" value="1"/>
</dbReference>
<name>A0A1Y1Q858_9GAMM</name>
<dbReference type="InterPro" id="IPR003010">
    <property type="entry name" value="C-N_Hydrolase"/>
</dbReference>
<organism evidence="2 3">
    <name type="scientific">Thiothrix lacustris</name>
    <dbReference type="NCBI Taxonomy" id="525917"/>
    <lineage>
        <taxon>Bacteria</taxon>
        <taxon>Pseudomonadati</taxon>
        <taxon>Pseudomonadota</taxon>
        <taxon>Gammaproteobacteria</taxon>
        <taxon>Thiotrichales</taxon>
        <taxon>Thiotrichaceae</taxon>
        <taxon>Thiothrix</taxon>
    </lineage>
</organism>
<dbReference type="PANTHER" id="PTHR23088:SF50">
    <property type="entry name" value="HYDROLASE YHCX"/>
    <property type="match status" value="1"/>
</dbReference>
<dbReference type="SUPFAM" id="SSF56317">
    <property type="entry name" value="Carbon-nitrogen hydrolase"/>
    <property type="match status" value="1"/>
</dbReference>
<evidence type="ECO:0000313" key="2">
    <source>
        <dbReference type="EMBL" id="OQW99067.1"/>
    </source>
</evidence>
<comment type="caution">
    <text evidence="2">The sequence shown here is derived from an EMBL/GenBank/DDBJ whole genome shotgun (WGS) entry which is preliminary data.</text>
</comment>
<accession>A0A1Y1Q858</accession>
<dbReference type="Proteomes" id="UP000192491">
    <property type="component" value="Unassembled WGS sequence"/>
</dbReference>